<evidence type="ECO:0000313" key="6">
    <source>
        <dbReference type="Proteomes" id="UP001152798"/>
    </source>
</evidence>
<name>A0A9P0HPM3_NEZVI</name>
<dbReference type="EMBL" id="OV725082">
    <property type="protein sequence ID" value="CAH1405422.1"/>
    <property type="molecule type" value="Genomic_DNA"/>
</dbReference>
<organism evidence="5 6">
    <name type="scientific">Nezara viridula</name>
    <name type="common">Southern green stink bug</name>
    <name type="synonym">Cimex viridulus</name>
    <dbReference type="NCBI Taxonomy" id="85310"/>
    <lineage>
        <taxon>Eukaryota</taxon>
        <taxon>Metazoa</taxon>
        <taxon>Ecdysozoa</taxon>
        <taxon>Arthropoda</taxon>
        <taxon>Hexapoda</taxon>
        <taxon>Insecta</taxon>
        <taxon>Pterygota</taxon>
        <taxon>Neoptera</taxon>
        <taxon>Paraneoptera</taxon>
        <taxon>Hemiptera</taxon>
        <taxon>Heteroptera</taxon>
        <taxon>Panheteroptera</taxon>
        <taxon>Pentatomomorpha</taxon>
        <taxon>Pentatomoidea</taxon>
        <taxon>Pentatomidae</taxon>
        <taxon>Pentatominae</taxon>
        <taxon>Nezara</taxon>
    </lineage>
</organism>
<dbReference type="GO" id="GO:0006897">
    <property type="term" value="P:endocytosis"/>
    <property type="evidence" value="ECO:0007669"/>
    <property type="project" value="TreeGrafter"/>
</dbReference>
<dbReference type="PANTHER" id="PTHR13357">
    <property type="entry name" value="SH3 ADAPTER PROTEIN SPIN90 NCK INTERACTING PROTEIN WITH SH3 DOMAIN"/>
    <property type="match status" value="1"/>
</dbReference>
<dbReference type="GO" id="GO:0071933">
    <property type="term" value="F:Arp2/3 complex binding"/>
    <property type="evidence" value="ECO:0007669"/>
    <property type="project" value="TreeGrafter"/>
</dbReference>
<feature type="region of interest" description="Disordered" evidence="3">
    <location>
        <begin position="120"/>
        <end position="156"/>
    </location>
</feature>
<gene>
    <name evidence="5" type="ORF">NEZAVI_LOCUS13644</name>
</gene>
<evidence type="ECO:0000256" key="2">
    <source>
        <dbReference type="PROSITE-ProRule" id="PRU00192"/>
    </source>
</evidence>
<proteinExistence type="predicted"/>
<dbReference type="Gene3D" id="2.30.30.40">
    <property type="entry name" value="SH3 Domains"/>
    <property type="match status" value="1"/>
</dbReference>
<dbReference type="OrthoDB" id="445362at2759"/>
<dbReference type="Pfam" id="PF14604">
    <property type="entry name" value="SH3_9"/>
    <property type="match status" value="1"/>
</dbReference>
<feature type="compositionally biased region" description="Polar residues" evidence="3">
    <location>
        <begin position="132"/>
        <end position="154"/>
    </location>
</feature>
<dbReference type="Pfam" id="PF09431">
    <property type="entry name" value="SPIN90_LRD"/>
    <property type="match status" value="1"/>
</dbReference>
<dbReference type="PROSITE" id="PS50002">
    <property type="entry name" value="SH3"/>
    <property type="match status" value="1"/>
</dbReference>
<dbReference type="InterPro" id="IPR036028">
    <property type="entry name" value="SH3-like_dom_sf"/>
</dbReference>
<dbReference type="PANTHER" id="PTHR13357:SF1">
    <property type="entry name" value="NCK-INTERACTING PROTEIN WITH SH3 DOMAIN"/>
    <property type="match status" value="1"/>
</dbReference>
<dbReference type="AlphaFoldDB" id="A0A9P0HPM3"/>
<evidence type="ECO:0000256" key="1">
    <source>
        <dbReference type="ARBA" id="ARBA00022443"/>
    </source>
</evidence>
<keyword evidence="6" id="KW-1185">Reference proteome</keyword>
<keyword evidence="1 2" id="KW-0728">SH3 domain</keyword>
<protein>
    <recommendedName>
        <fullName evidence="4">SH3 domain-containing protein</fullName>
    </recommendedName>
</protein>
<evidence type="ECO:0000256" key="3">
    <source>
        <dbReference type="SAM" id="MobiDB-lite"/>
    </source>
</evidence>
<sequence>MDNYHKIRKEEYEMLQAMYDFNATIAQTLSFKRDEYFIFHSNNNIKKNWWYVINSNGKVGYIPSNYVTTTLVSKGKCIEFLSNAIENLSCDISKEGGTDKQLETMKELISKKQEIIDRRHKSPVSVKEKLTSSKSLPNSQTNQSEIKVSNNVPEQSPLAMRISQSETKITPLSNERNVPDSSVSIQGCNVTINSVYSLIQMVRCQTGLSHEDSRIAVGVVAEGLLDVLPSVASSGLEKVLDQLRSPLDPPSSLIDKTQDAILMRKALKHLTAARDDAQQRSWALWDDEAAIRQSILDLSSILTNADPIICKRVLKTNEFSDIIMLVDYYQMEERASIRQLLIQAFAVMCCLDLVIISLLLNSVLPMELAREMQSNVNTSLKLHKPAMLLAMILSSGEAMPITHLDQLGIDFIKMILEVIELEANSEIGDTMLTLILSYNLQFKPKSPANITIQAVSEVHATKNFTEKVLLLINREIDPVLNLKTPVSPCNSVLKLLMDLFQNPCTAELFYTNDVRVLIDIIVRQLTDLPPKDQKRTNYLELCKLVLTSCDPLAFEHRLDELKSRFSYILTEEIPQVDEDKNVVREIAASLPKFFGMAGTRYGLCSRIWMMSEILDWRLEGLNVLDARKF</sequence>
<dbReference type="InterPro" id="IPR001452">
    <property type="entry name" value="SH3_domain"/>
</dbReference>
<reference evidence="5" key="1">
    <citation type="submission" date="2022-01" db="EMBL/GenBank/DDBJ databases">
        <authorList>
            <person name="King R."/>
        </authorList>
    </citation>
    <scope>NUCLEOTIDE SEQUENCE</scope>
</reference>
<dbReference type="SMART" id="SM00326">
    <property type="entry name" value="SH3"/>
    <property type="match status" value="1"/>
</dbReference>
<evidence type="ECO:0000259" key="4">
    <source>
        <dbReference type="PROSITE" id="PS50002"/>
    </source>
</evidence>
<accession>A0A9P0HPM3</accession>
<dbReference type="SUPFAM" id="SSF50044">
    <property type="entry name" value="SH3-domain"/>
    <property type="match status" value="1"/>
</dbReference>
<evidence type="ECO:0000313" key="5">
    <source>
        <dbReference type="EMBL" id="CAH1405422.1"/>
    </source>
</evidence>
<dbReference type="Proteomes" id="UP001152798">
    <property type="component" value="Chromosome 6"/>
</dbReference>
<dbReference type="InterPro" id="IPR030125">
    <property type="entry name" value="SPIN90/Ldb17"/>
</dbReference>
<dbReference type="InterPro" id="IPR018556">
    <property type="entry name" value="SPIN90/Ldb17_LRD"/>
</dbReference>
<feature type="domain" description="SH3" evidence="4">
    <location>
        <begin position="10"/>
        <end position="72"/>
    </location>
</feature>